<dbReference type="Proteomes" id="UP000735874">
    <property type="component" value="Unassembled WGS sequence"/>
</dbReference>
<evidence type="ECO:0000313" key="1">
    <source>
        <dbReference type="EMBL" id="KAG2821014.1"/>
    </source>
</evidence>
<organism evidence="2 4">
    <name type="scientific">Phytophthora cactorum</name>
    <dbReference type="NCBI Taxonomy" id="29920"/>
    <lineage>
        <taxon>Eukaryota</taxon>
        <taxon>Sar</taxon>
        <taxon>Stramenopiles</taxon>
        <taxon>Oomycota</taxon>
        <taxon>Peronosporomycetes</taxon>
        <taxon>Peronosporales</taxon>
        <taxon>Peronosporaceae</taxon>
        <taxon>Phytophthora</taxon>
    </lineage>
</organism>
<comment type="caution">
    <text evidence="2">The sequence shown here is derived from an EMBL/GenBank/DDBJ whole genome shotgun (WGS) entry which is preliminary data.</text>
</comment>
<name>A0A8T1AIX5_9STRA</name>
<dbReference type="EMBL" id="RCML01001803">
    <property type="protein sequence ID" value="KAG2960309.1"/>
    <property type="molecule type" value="Genomic_DNA"/>
</dbReference>
<accession>A0A8T1AIX5</accession>
<dbReference type="EMBL" id="RCMG01001732">
    <property type="protein sequence ID" value="KAG2821014.1"/>
    <property type="molecule type" value="Genomic_DNA"/>
</dbReference>
<dbReference type="EMBL" id="RCMI01001850">
    <property type="protein sequence ID" value="KAG2880625.1"/>
    <property type="molecule type" value="Genomic_DNA"/>
</dbReference>
<protein>
    <submittedName>
        <fullName evidence="2">Uncharacterized protein</fullName>
    </submittedName>
</protein>
<evidence type="ECO:0000313" key="2">
    <source>
        <dbReference type="EMBL" id="KAG2880625.1"/>
    </source>
</evidence>
<dbReference type="AlphaFoldDB" id="A0A8T1AIX5"/>
<sequence>MVSVSPVVREALSRSLSGTRLLAVQPVVAAGGEPGGTNSATYPFVGPFVWRASEVAKREALSSVRSDPISTSVIVEPD</sequence>
<gene>
    <name evidence="1" type="ORF">PC113_g22534</name>
    <name evidence="2" type="ORF">PC115_g22458</name>
    <name evidence="3" type="ORF">PC118_g22590</name>
</gene>
<evidence type="ECO:0000313" key="4">
    <source>
        <dbReference type="Proteomes" id="UP000774804"/>
    </source>
</evidence>
<dbReference type="Proteomes" id="UP000697107">
    <property type="component" value="Unassembled WGS sequence"/>
</dbReference>
<dbReference type="Proteomes" id="UP000774804">
    <property type="component" value="Unassembled WGS sequence"/>
</dbReference>
<proteinExistence type="predicted"/>
<evidence type="ECO:0000313" key="3">
    <source>
        <dbReference type="EMBL" id="KAG2960309.1"/>
    </source>
</evidence>
<reference evidence="2" key="1">
    <citation type="submission" date="2018-10" db="EMBL/GenBank/DDBJ databases">
        <title>Effector identification in a new, highly contiguous assembly of the strawberry crown rot pathogen Phytophthora cactorum.</title>
        <authorList>
            <person name="Armitage A.D."/>
            <person name="Nellist C.F."/>
            <person name="Bates H."/>
            <person name="Vickerstaff R.J."/>
            <person name="Harrison R.J."/>
        </authorList>
    </citation>
    <scope>NUCLEOTIDE SEQUENCE</scope>
    <source>
        <strain evidence="1">15-7</strain>
        <strain evidence="2">4032</strain>
        <strain evidence="3">P415</strain>
    </source>
</reference>